<comment type="caution">
    <text evidence="1">The sequence shown here is derived from an EMBL/GenBank/DDBJ whole genome shotgun (WGS) entry which is preliminary data.</text>
</comment>
<organism evidence="1 2">
    <name type="scientific">Austropuccinia psidii MF-1</name>
    <dbReference type="NCBI Taxonomy" id="1389203"/>
    <lineage>
        <taxon>Eukaryota</taxon>
        <taxon>Fungi</taxon>
        <taxon>Dikarya</taxon>
        <taxon>Basidiomycota</taxon>
        <taxon>Pucciniomycotina</taxon>
        <taxon>Pucciniomycetes</taxon>
        <taxon>Pucciniales</taxon>
        <taxon>Sphaerophragmiaceae</taxon>
        <taxon>Austropuccinia</taxon>
    </lineage>
</organism>
<dbReference type="GO" id="GO:0004526">
    <property type="term" value="F:ribonuclease P activity"/>
    <property type="evidence" value="ECO:0007669"/>
    <property type="project" value="TreeGrafter"/>
</dbReference>
<dbReference type="GO" id="GO:0006364">
    <property type="term" value="P:rRNA processing"/>
    <property type="evidence" value="ECO:0007669"/>
    <property type="project" value="InterPro"/>
</dbReference>
<sequence length="312" mass="34390">MGVPAAFLPDVGPTWVPNSSVLQASNVLSSKYLIGSEHWIHGSHKKLERMSRWRVAFVLAHPSQSWMASTSFPADAKRLARKLHPNQSIRSAAQKASAKSIQTGSKAAVADSNRIWVDWPAIKAEQWNQLLNLSLSLLKPSPSKLIQLAGQSTNKSLQASNYDDSGRKTLLHSRHFILGINSVLHHLEDLFDYLTRHPQSSLKPLADQEPHPSIDFANLPYNGIVIIIVCRADMIHNGIANPIPSMVQKVNQIIAARFGEGRSIKILELPTGAQKHIATTLRVNRASTVGFLASTPGVKRLIDLYLNSIEHV</sequence>
<name>A0A9Q3FEK9_9BASI</name>
<protein>
    <submittedName>
        <fullName evidence="1">Uncharacterized protein</fullName>
    </submittedName>
</protein>
<dbReference type="PANTHER" id="PTHR28272:SF1">
    <property type="entry name" value="RIBONUCLEASES P_MRP PROTEIN SUBUNIT POP3"/>
    <property type="match status" value="1"/>
</dbReference>
<dbReference type="GO" id="GO:0000171">
    <property type="term" value="F:ribonuclease MRP activity"/>
    <property type="evidence" value="ECO:0007669"/>
    <property type="project" value="TreeGrafter"/>
</dbReference>
<dbReference type="EMBL" id="AVOT02040472">
    <property type="protein sequence ID" value="MBW0535701.1"/>
    <property type="molecule type" value="Genomic_DNA"/>
</dbReference>
<dbReference type="Proteomes" id="UP000765509">
    <property type="component" value="Unassembled WGS sequence"/>
</dbReference>
<evidence type="ECO:0000313" key="1">
    <source>
        <dbReference type="EMBL" id="MBW0535701.1"/>
    </source>
</evidence>
<keyword evidence="2" id="KW-1185">Reference proteome</keyword>
<dbReference type="GO" id="GO:0000172">
    <property type="term" value="C:ribonuclease MRP complex"/>
    <property type="evidence" value="ECO:0007669"/>
    <property type="project" value="TreeGrafter"/>
</dbReference>
<gene>
    <name evidence="1" type="ORF">O181_075416</name>
</gene>
<evidence type="ECO:0000313" key="2">
    <source>
        <dbReference type="Proteomes" id="UP000765509"/>
    </source>
</evidence>
<proteinExistence type="predicted"/>
<dbReference type="GO" id="GO:0008033">
    <property type="term" value="P:tRNA processing"/>
    <property type="evidence" value="ECO:0007669"/>
    <property type="project" value="InterPro"/>
</dbReference>
<dbReference type="PANTHER" id="PTHR28272">
    <property type="entry name" value="RIBONUCLEASES P/MRP PROTEIN SUBUNIT POP3"/>
    <property type="match status" value="1"/>
</dbReference>
<dbReference type="GO" id="GO:0005655">
    <property type="term" value="C:nucleolar ribonuclease P complex"/>
    <property type="evidence" value="ECO:0007669"/>
    <property type="project" value="TreeGrafter"/>
</dbReference>
<dbReference type="GO" id="GO:0005829">
    <property type="term" value="C:cytosol"/>
    <property type="evidence" value="ECO:0007669"/>
    <property type="project" value="TreeGrafter"/>
</dbReference>
<dbReference type="AlphaFoldDB" id="A0A9Q3FEK9"/>
<reference evidence="1" key="1">
    <citation type="submission" date="2021-03" db="EMBL/GenBank/DDBJ databases">
        <title>Draft genome sequence of rust myrtle Austropuccinia psidii MF-1, a brazilian biotype.</title>
        <authorList>
            <person name="Quecine M.C."/>
            <person name="Pachon D.M.R."/>
            <person name="Bonatelli M.L."/>
            <person name="Correr F.H."/>
            <person name="Franceschini L.M."/>
            <person name="Leite T.F."/>
            <person name="Margarido G.R.A."/>
            <person name="Almeida C.A."/>
            <person name="Ferrarezi J.A."/>
            <person name="Labate C.A."/>
        </authorList>
    </citation>
    <scope>NUCLEOTIDE SEQUENCE</scope>
    <source>
        <strain evidence="1">MF-1</strain>
    </source>
</reference>
<dbReference type="GO" id="GO:0034965">
    <property type="term" value="P:intronic box C/D snoRNA processing"/>
    <property type="evidence" value="ECO:0007669"/>
    <property type="project" value="TreeGrafter"/>
</dbReference>
<dbReference type="InterPro" id="IPR013241">
    <property type="entry name" value="RNase_P_Pop3"/>
</dbReference>
<accession>A0A9Q3FEK9</accession>